<keyword evidence="2" id="KW-1185">Reference proteome</keyword>
<gene>
    <name evidence="1" type="ORF">GTZ93_07120</name>
</gene>
<comment type="caution">
    <text evidence="1">The sequence shown here is derived from an EMBL/GenBank/DDBJ whole genome shotgun (WGS) entry which is preliminary data.</text>
</comment>
<protein>
    <submittedName>
        <fullName evidence="1">Uncharacterized protein</fullName>
    </submittedName>
</protein>
<reference evidence="1 2" key="1">
    <citation type="submission" date="2020-01" db="EMBL/GenBank/DDBJ databases">
        <title>The draft genome sequence of Corallococcus exiguus DSM 14696.</title>
        <authorList>
            <person name="Zhang X."/>
            <person name="Zhu H."/>
        </authorList>
    </citation>
    <scope>NUCLEOTIDE SEQUENCE [LARGE SCALE GENOMIC DNA]</scope>
    <source>
        <strain evidence="1 2">DSM 14696</strain>
    </source>
</reference>
<dbReference type="Proteomes" id="UP000537825">
    <property type="component" value="Unassembled WGS sequence"/>
</dbReference>
<dbReference type="Gene3D" id="2.130.10.80">
    <property type="entry name" value="Galactose oxidase/kelch, beta-propeller"/>
    <property type="match status" value="1"/>
</dbReference>
<organism evidence="1 2">
    <name type="scientific">Corallococcus exiguus</name>
    <dbReference type="NCBI Taxonomy" id="83462"/>
    <lineage>
        <taxon>Bacteria</taxon>
        <taxon>Pseudomonadati</taxon>
        <taxon>Myxococcota</taxon>
        <taxon>Myxococcia</taxon>
        <taxon>Myxococcales</taxon>
        <taxon>Cystobacterineae</taxon>
        <taxon>Myxococcaceae</taxon>
        <taxon>Corallococcus</taxon>
    </lineage>
</organism>
<dbReference type="RefSeq" id="WP_161662691.1">
    <property type="nucleotide sequence ID" value="NZ_JAAAPK010000002.1"/>
</dbReference>
<dbReference type="InterPro" id="IPR037293">
    <property type="entry name" value="Gal_Oxidase_central_sf"/>
</dbReference>
<name>A0A7X5BQC1_9BACT</name>
<sequence>MEHLVEAQPGALSTPRYNQATTALSTGDILVAGGYLSPSVLNPSVELYRP</sequence>
<proteinExistence type="predicted"/>
<accession>A0A7X5BQC1</accession>
<evidence type="ECO:0000313" key="1">
    <source>
        <dbReference type="EMBL" id="NBC39600.1"/>
    </source>
</evidence>
<dbReference type="AlphaFoldDB" id="A0A7X5BQC1"/>
<dbReference type="EMBL" id="JAAAPK010000002">
    <property type="protein sequence ID" value="NBC39600.1"/>
    <property type="molecule type" value="Genomic_DNA"/>
</dbReference>
<evidence type="ECO:0000313" key="2">
    <source>
        <dbReference type="Proteomes" id="UP000537825"/>
    </source>
</evidence>